<dbReference type="OrthoDB" id="5804354at2759"/>
<evidence type="ECO:0000313" key="3">
    <source>
        <dbReference type="WBParaSite" id="GPUH_0002480201-mRNA-1"/>
    </source>
</evidence>
<gene>
    <name evidence="1" type="ORF">GPUH_LOCUS24772</name>
</gene>
<dbReference type="AlphaFoldDB" id="A0A183EUY1"/>
<evidence type="ECO:0000313" key="1">
    <source>
        <dbReference type="EMBL" id="VDN43303.1"/>
    </source>
</evidence>
<protein>
    <submittedName>
        <fullName evidence="3">A2M_N_2 domain-containing protein</fullName>
    </submittedName>
</protein>
<evidence type="ECO:0000313" key="2">
    <source>
        <dbReference type="Proteomes" id="UP000271098"/>
    </source>
</evidence>
<dbReference type="WBParaSite" id="GPUH_0002480201-mRNA-1">
    <property type="protein sequence ID" value="GPUH_0002480201-mRNA-1"/>
    <property type="gene ID" value="GPUH_0002480201"/>
</dbReference>
<sequence length="135" mass="15434">MVVEAVSEQCSQLQEEDTTDERGEYRIRGLHPNCVYRLVLKTPSGQRMKSYPRYYDITVNTEDVRGTDFVLTHIKEQVDVAGEVIFAGMEPPLQYKIGLYKHGDLMQQVTVNAPSTVFYFDIPSVNNEVSELSLR</sequence>
<reference evidence="3" key="1">
    <citation type="submission" date="2016-06" db="UniProtKB">
        <authorList>
            <consortium name="WormBaseParasite"/>
        </authorList>
    </citation>
    <scope>IDENTIFICATION</scope>
</reference>
<dbReference type="EMBL" id="UYRT01102436">
    <property type="protein sequence ID" value="VDN43303.1"/>
    <property type="molecule type" value="Genomic_DNA"/>
</dbReference>
<organism evidence="3">
    <name type="scientific">Gongylonema pulchrum</name>
    <dbReference type="NCBI Taxonomy" id="637853"/>
    <lineage>
        <taxon>Eukaryota</taxon>
        <taxon>Metazoa</taxon>
        <taxon>Ecdysozoa</taxon>
        <taxon>Nematoda</taxon>
        <taxon>Chromadorea</taxon>
        <taxon>Rhabditida</taxon>
        <taxon>Spirurina</taxon>
        <taxon>Spiruromorpha</taxon>
        <taxon>Spiruroidea</taxon>
        <taxon>Gongylonematidae</taxon>
        <taxon>Gongylonema</taxon>
    </lineage>
</organism>
<dbReference type="Proteomes" id="UP000271098">
    <property type="component" value="Unassembled WGS sequence"/>
</dbReference>
<accession>A0A183EUY1</accession>
<proteinExistence type="predicted"/>
<keyword evidence="2" id="KW-1185">Reference proteome</keyword>
<reference evidence="1 2" key="2">
    <citation type="submission" date="2018-11" db="EMBL/GenBank/DDBJ databases">
        <authorList>
            <consortium name="Pathogen Informatics"/>
        </authorList>
    </citation>
    <scope>NUCLEOTIDE SEQUENCE [LARGE SCALE GENOMIC DNA]</scope>
</reference>
<name>A0A183EUY1_9BILA</name>